<accession>A0A7J9KK69</accession>
<evidence type="ECO:0000313" key="1">
    <source>
        <dbReference type="EMBL" id="MBA0846842.1"/>
    </source>
</evidence>
<dbReference type="AlphaFoldDB" id="A0A7J9KK69"/>
<dbReference type="Proteomes" id="UP000593576">
    <property type="component" value="Unassembled WGS sequence"/>
</dbReference>
<sequence length="139" mass="15855">FIGPISHYEVQTRQYQLSSITVEISVAVYKFFHCAWYLFHPVSWSVILPSFQHESMHRFIGFPWYVFELQTSKLEGSPLDFLDQTSMHDLSSTAAISFLIAVNASLSTHMSWKPISSTILTASSTPSPQPLLDLKYSFM</sequence>
<proteinExistence type="predicted"/>
<dbReference type="EMBL" id="JABFAF010000001">
    <property type="protein sequence ID" value="MBA0846842.1"/>
    <property type="molecule type" value="Genomic_DNA"/>
</dbReference>
<gene>
    <name evidence="1" type="ORF">Goshw_008170</name>
</gene>
<keyword evidence="2" id="KW-1185">Reference proteome</keyword>
<feature type="non-terminal residue" evidence="1">
    <location>
        <position position="1"/>
    </location>
</feature>
<feature type="non-terminal residue" evidence="1">
    <location>
        <position position="139"/>
    </location>
</feature>
<evidence type="ECO:0000313" key="2">
    <source>
        <dbReference type="Proteomes" id="UP000593576"/>
    </source>
</evidence>
<comment type="caution">
    <text evidence="1">The sequence shown here is derived from an EMBL/GenBank/DDBJ whole genome shotgun (WGS) entry which is preliminary data.</text>
</comment>
<dbReference type="OrthoDB" id="10386863at2759"/>
<name>A0A7J9KK69_GOSSC</name>
<protein>
    <submittedName>
        <fullName evidence="1">Uncharacterized protein</fullName>
    </submittedName>
</protein>
<reference evidence="1 2" key="1">
    <citation type="journal article" date="2019" name="Genome Biol. Evol.">
        <title>Insights into the evolution of the New World diploid cottons (Gossypium, subgenus Houzingenia) based on genome sequencing.</title>
        <authorList>
            <person name="Grover C.E."/>
            <person name="Arick M.A. 2nd"/>
            <person name="Thrash A."/>
            <person name="Conover J.L."/>
            <person name="Sanders W.S."/>
            <person name="Peterson D.G."/>
            <person name="Frelichowski J.E."/>
            <person name="Scheffler J.A."/>
            <person name="Scheffler B.E."/>
            <person name="Wendel J.F."/>
        </authorList>
    </citation>
    <scope>NUCLEOTIDE SEQUENCE [LARGE SCALE GENOMIC DNA]</scope>
    <source>
        <strain evidence="1">1</strain>
        <tissue evidence="1">Leaf</tissue>
    </source>
</reference>
<organism evidence="1 2">
    <name type="scientific">Gossypium schwendimanii</name>
    <name type="common">Cotton</name>
    <dbReference type="NCBI Taxonomy" id="34291"/>
    <lineage>
        <taxon>Eukaryota</taxon>
        <taxon>Viridiplantae</taxon>
        <taxon>Streptophyta</taxon>
        <taxon>Embryophyta</taxon>
        <taxon>Tracheophyta</taxon>
        <taxon>Spermatophyta</taxon>
        <taxon>Magnoliopsida</taxon>
        <taxon>eudicotyledons</taxon>
        <taxon>Gunneridae</taxon>
        <taxon>Pentapetalae</taxon>
        <taxon>rosids</taxon>
        <taxon>malvids</taxon>
        <taxon>Malvales</taxon>
        <taxon>Malvaceae</taxon>
        <taxon>Malvoideae</taxon>
        <taxon>Gossypium</taxon>
    </lineage>
</organism>